<organism evidence="7 8">
    <name type="scientific">Clostridium cylindrosporum DSM 605</name>
    <dbReference type="NCBI Taxonomy" id="1121307"/>
    <lineage>
        <taxon>Bacteria</taxon>
        <taxon>Bacillati</taxon>
        <taxon>Bacillota</taxon>
        <taxon>Clostridia</taxon>
        <taxon>Eubacteriales</taxon>
        <taxon>Clostridiaceae</taxon>
        <taxon>Clostridium</taxon>
    </lineage>
</organism>
<comment type="caution">
    <text evidence="7">The sequence shown here is derived from an EMBL/GenBank/DDBJ whole genome shotgun (WGS) entry which is preliminary data.</text>
</comment>
<evidence type="ECO:0000313" key="7">
    <source>
        <dbReference type="EMBL" id="KMT21754.1"/>
    </source>
</evidence>
<accession>A0A0J8DBR7</accession>
<dbReference type="PROSITE" id="PS50885">
    <property type="entry name" value="HAMP"/>
    <property type="match status" value="1"/>
</dbReference>
<evidence type="ECO:0000256" key="1">
    <source>
        <dbReference type="ARBA" id="ARBA00023224"/>
    </source>
</evidence>
<dbReference type="GO" id="GO:0016020">
    <property type="term" value="C:membrane"/>
    <property type="evidence" value="ECO:0007669"/>
    <property type="project" value="InterPro"/>
</dbReference>
<feature type="domain" description="HAMP" evidence="6">
    <location>
        <begin position="222"/>
        <end position="274"/>
    </location>
</feature>
<keyword evidence="4" id="KW-1133">Transmembrane helix</keyword>
<keyword evidence="4" id="KW-0472">Membrane</keyword>
<dbReference type="PROSITE" id="PS50111">
    <property type="entry name" value="CHEMOTAXIS_TRANSDUC_2"/>
    <property type="match status" value="1"/>
</dbReference>
<evidence type="ECO:0000256" key="2">
    <source>
        <dbReference type="ARBA" id="ARBA00029447"/>
    </source>
</evidence>
<protein>
    <submittedName>
        <fullName evidence="7">Methyl-accepting chemotaxis protein TlpA</fullName>
    </submittedName>
</protein>
<dbReference type="PATRIC" id="fig|1121307.3.peg.1375"/>
<dbReference type="Pfam" id="PF00015">
    <property type="entry name" value="MCPsignal"/>
    <property type="match status" value="1"/>
</dbReference>
<dbReference type="AlphaFoldDB" id="A0A0J8DBR7"/>
<evidence type="ECO:0000259" key="5">
    <source>
        <dbReference type="PROSITE" id="PS50111"/>
    </source>
</evidence>
<keyword evidence="8" id="KW-1185">Reference proteome</keyword>
<dbReference type="CDD" id="cd06225">
    <property type="entry name" value="HAMP"/>
    <property type="match status" value="1"/>
</dbReference>
<dbReference type="PANTHER" id="PTHR32089:SF112">
    <property type="entry name" value="LYSOZYME-LIKE PROTEIN-RELATED"/>
    <property type="match status" value="1"/>
</dbReference>
<dbReference type="RefSeq" id="WP_082141742.1">
    <property type="nucleotide sequence ID" value="NZ_LFVU01000026.1"/>
</dbReference>
<dbReference type="PANTHER" id="PTHR32089">
    <property type="entry name" value="METHYL-ACCEPTING CHEMOTAXIS PROTEIN MCPB"/>
    <property type="match status" value="1"/>
</dbReference>
<comment type="similarity">
    <text evidence="2">Belongs to the methyl-accepting chemotaxis (MCP) protein family.</text>
</comment>
<reference evidence="7 8" key="1">
    <citation type="submission" date="2015-06" db="EMBL/GenBank/DDBJ databases">
        <title>Draft genome sequence of the purine-degrading Clostridium cylindrosporum HC-1 (DSM 605).</title>
        <authorList>
            <person name="Poehlein A."/>
            <person name="Schiel-Bengelsdorf B."/>
            <person name="Bengelsdorf F."/>
            <person name="Daniel R."/>
            <person name="Duerre P."/>
        </authorList>
    </citation>
    <scope>NUCLEOTIDE SEQUENCE [LARGE SCALE GENOMIC DNA]</scope>
    <source>
        <strain evidence="7 8">DSM 605</strain>
    </source>
</reference>
<dbReference type="SMART" id="SM00283">
    <property type="entry name" value="MA"/>
    <property type="match status" value="1"/>
</dbReference>
<dbReference type="Proteomes" id="UP000036756">
    <property type="component" value="Unassembled WGS sequence"/>
</dbReference>
<dbReference type="Gene3D" id="1.10.287.950">
    <property type="entry name" value="Methyl-accepting chemotaxis protein"/>
    <property type="match status" value="1"/>
</dbReference>
<evidence type="ECO:0000256" key="3">
    <source>
        <dbReference type="PROSITE-ProRule" id="PRU00284"/>
    </source>
</evidence>
<dbReference type="InterPro" id="IPR004089">
    <property type="entry name" value="MCPsignal_dom"/>
</dbReference>
<evidence type="ECO:0000259" key="6">
    <source>
        <dbReference type="PROSITE" id="PS50885"/>
    </source>
</evidence>
<dbReference type="Pfam" id="PF00672">
    <property type="entry name" value="HAMP"/>
    <property type="match status" value="1"/>
</dbReference>
<feature type="transmembrane region" description="Helical" evidence="4">
    <location>
        <begin position="12"/>
        <end position="33"/>
    </location>
</feature>
<dbReference type="GO" id="GO:0007165">
    <property type="term" value="P:signal transduction"/>
    <property type="evidence" value="ECO:0007669"/>
    <property type="project" value="UniProtKB-KW"/>
</dbReference>
<name>A0A0J8DBR7_CLOCY</name>
<dbReference type="SUPFAM" id="SSF58104">
    <property type="entry name" value="Methyl-accepting chemotaxis protein (MCP) signaling domain"/>
    <property type="match status" value="1"/>
</dbReference>
<sequence>MKGNKGIGVRLYALIGFVIVFIITISSFTWYKFKNFDEKSKIRLESTIKYINLVDHSRQAQVHFKIQVQEWKNILLRGNDPKSFDKYYSQFTEEYENVQSRISNIKINMSKSGMDTSLVDTLLSDHKYLYDKYTKAIQGYDKKNPQSYKIVDTMVKGMDRSPTQNMDKLVSYIDDKAKSETEKMVKEANEDTSEFNKSLVVMTTGGIILIIFFAILITLTYRGITKFIDQFNLLMEKAEDGDLTIKGEIYKKDELGQITERFNRFIDRVRDLISEAKKTSEVVAASSSEIMEATDRVSAASEEVATTISNIANGASRQVELAEESSSSVKGVVEGLNHISENTIYIDELASSAMEIVNNGTISIKDQSEKMSTTKNASEDVTNVISELSKKSKEIGTVVEFINGITEQINLLSLNASIEAARAGEAGRGFTVVANEVKKLAELSKESTLKISNLIEEVQIDIEKAVNGVSDTKTSIDEQEASLKIIDDSFNLIRESVFDVASKIKEVANETKIINENAISAEKFLENIVGIIEQSALGTEEVASTTEEQTASIQEVASSMSNLVELSNNLEVSISKFKV</sequence>
<feature type="domain" description="Methyl-accepting transducer" evidence="5">
    <location>
        <begin position="293"/>
        <end position="564"/>
    </location>
</feature>
<keyword evidence="4" id="KW-0812">Transmembrane</keyword>
<dbReference type="SMART" id="SM00304">
    <property type="entry name" value="HAMP"/>
    <property type="match status" value="1"/>
</dbReference>
<evidence type="ECO:0000313" key="8">
    <source>
        <dbReference type="Proteomes" id="UP000036756"/>
    </source>
</evidence>
<keyword evidence="1 3" id="KW-0807">Transducer</keyword>
<proteinExistence type="inferred from homology"/>
<dbReference type="OrthoDB" id="1884279at2"/>
<gene>
    <name evidence="7" type="primary">tlpA</name>
    <name evidence="7" type="ORF">CLCY_3c00210</name>
</gene>
<feature type="transmembrane region" description="Helical" evidence="4">
    <location>
        <begin position="199"/>
        <end position="221"/>
    </location>
</feature>
<evidence type="ECO:0000256" key="4">
    <source>
        <dbReference type="SAM" id="Phobius"/>
    </source>
</evidence>
<dbReference type="STRING" id="1121307.CLCY_3c00210"/>
<dbReference type="InterPro" id="IPR003660">
    <property type="entry name" value="HAMP_dom"/>
</dbReference>
<dbReference type="EMBL" id="LFVU01000026">
    <property type="protein sequence ID" value="KMT21754.1"/>
    <property type="molecule type" value="Genomic_DNA"/>
</dbReference>
<dbReference type="Gene3D" id="6.10.340.10">
    <property type="match status" value="1"/>
</dbReference>